<dbReference type="InterPro" id="IPR052220">
    <property type="entry name" value="METTL25"/>
</dbReference>
<comment type="caution">
    <text evidence="2">The sequence shown here is derived from an EMBL/GenBank/DDBJ whole genome shotgun (WGS) entry which is preliminary data.</text>
</comment>
<sequence>MSQEEKDLDVNKAFENLLFAEEIAQKSGYEKGYVTGREQLLKGYHLGYHRASIIAAQLGYYSGVLEHYLQTNDAKCEKAMAIAGRLLEDIRRTLPDHQDDNLDILKAVEDIKFKYAKFCSLAKISSKLVDCHLVDFITEGLWDKCLPERLRSELESIIDTSDDIWTGNDTDSELSNFIQLTRSLSLESCPAVTWVDDLTKLLPQSSEGGSIENKLDVRPKSELMNTKKSHEIEVLGKVIAEMALITRSLVIDAGAGKAYLSTYLSEHFNIPVLAIDSSQVCHKGAISRQEKIQKRKRPLTNKVRYIVQELDDMTNYNKMVNTHYPDWIVNKNLILTGLHTCGMLVHSVIKAFLRAKDINLLLVVPCCYHLADETLSGRWNFTKNARMLAQQSIERSKHNKHLSPSLFYRAVLQVILHSMGQYRRCRRYYNAKVGRGGSLNNFADYAKCALSKIGVDKKQIPPAYVLQQIYQNHMHFEPKLRFFQMLRIHMSSVVEAAIMLDRVIFLQNNIQCSKVATTLLQSPDSSQVHFIVTSSSPLIKGETLPLG</sequence>
<evidence type="ECO:0000313" key="2">
    <source>
        <dbReference type="EMBL" id="TGZ48628.1"/>
    </source>
</evidence>
<dbReference type="PANTHER" id="PTHR12496:SF0">
    <property type="entry name" value="METHYLTRANSFERASE DOMAIN-CONTAINING PROTEIN"/>
    <property type="match status" value="1"/>
</dbReference>
<dbReference type="SUPFAM" id="SSF53335">
    <property type="entry name" value="S-adenosyl-L-methionine-dependent methyltransferases"/>
    <property type="match status" value="1"/>
</dbReference>
<dbReference type="Proteomes" id="UP000310200">
    <property type="component" value="Unassembled WGS sequence"/>
</dbReference>
<evidence type="ECO:0000259" key="1">
    <source>
        <dbReference type="Pfam" id="PF13679"/>
    </source>
</evidence>
<reference evidence="2 3" key="1">
    <citation type="journal article" date="2019" name="Philos. Trans. R. Soc. Lond., B, Biol. Sci.">
        <title>Ant behaviour and brain gene expression of defending hosts depend on the ecological success of the intruding social parasite.</title>
        <authorList>
            <person name="Kaur R."/>
            <person name="Stoldt M."/>
            <person name="Jongepier E."/>
            <person name="Feldmeyer B."/>
            <person name="Menzel F."/>
            <person name="Bornberg-Bauer E."/>
            <person name="Foitzik S."/>
        </authorList>
    </citation>
    <scope>NUCLEOTIDE SEQUENCE [LARGE SCALE GENOMIC DNA]</scope>
    <source>
        <tissue evidence="2">Whole body</tissue>
    </source>
</reference>
<evidence type="ECO:0000313" key="3">
    <source>
        <dbReference type="Proteomes" id="UP000310200"/>
    </source>
</evidence>
<name>A0A4S2KLK9_9HYME</name>
<protein>
    <recommendedName>
        <fullName evidence="1">Methyltransferase domain-containing protein</fullName>
    </recommendedName>
</protein>
<keyword evidence="3" id="KW-1185">Reference proteome</keyword>
<accession>A0A4S2KLK9</accession>
<dbReference type="Pfam" id="PF13679">
    <property type="entry name" value="Methyltransf_32"/>
    <property type="match status" value="1"/>
</dbReference>
<dbReference type="AlphaFoldDB" id="A0A4S2KLK9"/>
<organism evidence="2 3">
    <name type="scientific">Temnothorax longispinosus</name>
    <dbReference type="NCBI Taxonomy" id="300112"/>
    <lineage>
        <taxon>Eukaryota</taxon>
        <taxon>Metazoa</taxon>
        <taxon>Ecdysozoa</taxon>
        <taxon>Arthropoda</taxon>
        <taxon>Hexapoda</taxon>
        <taxon>Insecta</taxon>
        <taxon>Pterygota</taxon>
        <taxon>Neoptera</taxon>
        <taxon>Endopterygota</taxon>
        <taxon>Hymenoptera</taxon>
        <taxon>Apocrita</taxon>
        <taxon>Aculeata</taxon>
        <taxon>Formicoidea</taxon>
        <taxon>Formicidae</taxon>
        <taxon>Myrmicinae</taxon>
        <taxon>Temnothorax</taxon>
    </lineage>
</organism>
<feature type="domain" description="Methyltransferase" evidence="1">
    <location>
        <begin position="227"/>
        <end position="370"/>
    </location>
</feature>
<dbReference type="EMBL" id="QBLH01002377">
    <property type="protein sequence ID" value="TGZ48628.1"/>
    <property type="molecule type" value="Genomic_DNA"/>
</dbReference>
<dbReference type="PANTHER" id="PTHR12496">
    <property type="entry name" value="CGI-41 METHYLTRANSFERASE"/>
    <property type="match status" value="1"/>
</dbReference>
<dbReference type="InterPro" id="IPR025714">
    <property type="entry name" value="Methyltranfer_dom"/>
</dbReference>
<gene>
    <name evidence="2" type="ORF">DBV15_04821</name>
</gene>
<dbReference type="STRING" id="300112.A0A4S2KLK9"/>
<dbReference type="InterPro" id="IPR029063">
    <property type="entry name" value="SAM-dependent_MTases_sf"/>
</dbReference>
<proteinExistence type="predicted"/>